<name>A0A1T4VG57_9BACT</name>
<dbReference type="SUPFAM" id="SSF51735">
    <property type="entry name" value="NAD(P)-binding Rossmann-fold domains"/>
    <property type="match status" value="1"/>
</dbReference>
<dbReference type="SMART" id="SM00822">
    <property type="entry name" value="PKS_KR"/>
    <property type="match status" value="1"/>
</dbReference>
<dbReference type="PRINTS" id="PR00081">
    <property type="entry name" value="GDHRDH"/>
</dbReference>
<organism evidence="4 5">
    <name type="scientific">Desulfobaculum bizertense DSM 18034</name>
    <dbReference type="NCBI Taxonomy" id="1121442"/>
    <lineage>
        <taxon>Bacteria</taxon>
        <taxon>Pseudomonadati</taxon>
        <taxon>Thermodesulfobacteriota</taxon>
        <taxon>Desulfovibrionia</taxon>
        <taxon>Desulfovibrionales</taxon>
        <taxon>Desulfovibrionaceae</taxon>
        <taxon>Desulfobaculum</taxon>
    </lineage>
</organism>
<dbReference type="STRING" id="1121442.SAMN02745702_00241"/>
<sequence>MSFITNKTVVLTGASSGVGQALALQLAEAGAHLLLSGRSRQKLAQTLRLCNKKSAEAQYDAHHSTVAGSLACVDTAYRIGRLARERGNLGGFIHCAGYLAPGPAIWEISPREFGQVMDASLTGAWQLIRFLVPLLLDRDSTFAAFVGSGSAEIVQPGIAAYCVAKAGEEHLARQLAGEAPNIISFVYRPGIVDTPMQAEARSSTGLKADELRPVFGGWKDKGQLISAEDSARGLMQLLNALRPEMSGKTFDVRSLPDFS</sequence>
<comment type="similarity">
    <text evidence="1">Belongs to the short-chain dehydrogenases/reductases (SDR) family.</text>
</comment>
<feature type="domain" description="Ketoreductase" evidence="3">
    <location>
        <begin position="7"/>
        <end position="195"/>
    </location>
</feature>
<dbReference type="AlphaFoldDB" id="A0A1T4VG57"/>
<dbReference type="Gene3D" id="3.40.50.720">
    <property type="entry name" value="NAD(P)-binding Rossmann-like Domain"/>
    <property type="match status" value="1"/>
</dbReference>
<dbReference type="OrthoDB" id="335726at2"/>
<dbReference type="InterPro" id="IPR002347">
    <property type="entry name" value="SDR_fam"/>
</dbReference>
<dbReference type="InterPro" id="IPR057326">
    <property type="entry name" value="KR_dom"/>
</dbReference>
<evidence type="ECO:0000313" key="4">
    <source>
        <dbReference type="EMBL" id="SKA63960.1"/>
    </source>
</evidence>
<evidence type="ECO:0000256" key="1">
    <source>
        <dbReference type="ARBA" id="ARBA00006484"/>
    </source>
</evidence>
<dbReference type="Pfam" id="PF00106">
    <property type="entry name" value="adh_short"/>
    <property type="match status" value="1"/>
</dbReference>
<protein>
    <submittedName>
        <fullName evidence="4">NAD(P)-dependent dehydrogenase, short-chain alcohol dehydrogenase family</fullName>
    </submittedName>
</protein>
<proteinExistence type="inferred from homology"/>
<dbReference type="GO" id="GO:0016491">
    <property type="term" value="F:oxidoreductase activity"/>
    <property type="evidence" value="ECO:0007669"/>
    <property type="project" value="UniProtKB-KW"/>
</dbReference>
<dbReference type="RefSeq" id="WP_078683885.1">
    <property type="nucleotide sequence ID" value="NZ_FUYA01000001.1"/>
</dbReference>
<dbReference type="EMBL" id="FUYA01000001">
    <property type="protein sequence ID" value="SKA63960.1"/>
    <property type="molecule type" value="Genomic_DNA"/>
</dbReference>
<keyword evidence="2" id="KW-0560">Oxidoreductase</keyword>
<dbReference type="Proteomes" id="UP000189733">
    <property type="component" value="Unassembled WGS sequence"/>
</dbReference>
<dbReference type="GO" id="GO:0016020">
    <property type="term" value="C:membrane"/>
    <property type="evidence" value="ECO:0007669"/>
    <property type="project" value="TreeGrafter"/>
</dbReference>
<reference evidence="4 5" key="1">
    <citation type="submission" date="2017-02" db="EMBL/GenBank/DDBJ databases">
        <authorList>
            <person name="Peterson S.W."/>
        </authorList>
    </citation>
    <scope>NUCLEOTIDE SEQUENCE [LARGE SCALE GENOMIC DNA]</scope>
    <source>
        <strain evidence="4 5">DSM 18034</strain>
    </source>
</reference>
<evidence type="ECO:0000256" key="2">
    <source>
        <dbReference type="ARBA" id="ARBA00023002"/>
    </source>
</evidence>
<evidence type="ECO:0000259" key="3">
    <source>
        <dbReference type="SMART" id="SM00822"/>
    </source>
</evidence>
<dbReference type="PANTHER" id="PTHR44196">
    <property type="entry name" value="DEHYDROGENASE/REDUCTASE SDR FAMILY MEMBER 7B"/>
    <property type="match status" value="1"/>
</dbReference>
<evidence type="ECO:0000313" key="5">
    <source>
        <dbReference type="Proteomes" id="UP000189733"/>
    </source>
</evidence>
<dbReference type="InterPro" id="IPR036291">
    <property type="entry name" value="NAD(P)-bd_dom_sf"/>
</dbReference>
<gene>
    <name evidence="4" type="ORF">SAMN02745702_00241</name>
</gene>
<keyword evidence="5" id="KW-1185">Reference proteome</keyword>
<accession>A0A1T4VG57</accession>
<dbReference type="PANTHER" id="PTHR44196:SF1">
    <property type="entry name" value="DEHYDROGENASE_REDUCTASE SDR FAMILY MEMBER 7B"/>
    <property type="match status" value="1"/>
</dbReference>